<name>A0A448DVZ2_PSEFL</name>
<feature type="domain" description="ABC-type transport auxiliary lipoprotein component" evidence="2">
    <location>
        <begin position="31"/>
        <end position="169"/>
    </location>
</feature>
<dbReference type="OrthoDB" id="5949767at2"/>
<evidence type="ECO:0000313" key="4">
    <source>
        <dbReference type="Proteomes" id="UP000281909"/>
    </source>
</evidence>
<dbReference type="AlphaFoldDB" id="A0A448DVZ2"/>
<sequence>MALPLKITVLAALLMLGACRSDPISFHTLTPAQPGPGRGGADIAIEGITVPPQVDRAQIVIREGNSGLAILETDWWGATLADELRGALVDQLANSGNTGGVSVRIDVQRFDSIPGQYALIDAKWRLRPLGAADQSLLTCRSTLQTPSGPSIDELVSAQQTNVKRLAEVINRAAASNARTCPSAS</sequence>
<gene>
    <name evidence="3" type="ORF">NCTC9428_02606</name>
</gene>
<accession>A0A448DVZ2</accession>
<organism evidence="3 4">
    <name type="scientific">Pseudomonas fluorescens</name>
    <dbReference type="NCBI Taxonomy" id="294"/>
    <lineage>
        <taxon>Bacteria</taxon>
        <taxon>Pseudomonadati</taxon>
        <taxon>Pseudomonadota</taxon>
        <taxon>Gammaproteobacteria</taxon>
        <taxon>Pseudomonadales</taxon>
        <taxon>Pseudomonadaceae</taxon>
        <taxon>Pseudomonas</taxon>
    </lineage>
</organism>
<protein>
    <submittedName>
        <fullName evidence="3">Putative lipoprotein</fullName>
    </submittedName>
</protein>
<evidence type="ECO:0000256" key="1">
    <source>
        <dbReference type="SAM" id="SignalP"/>
    </source>
</evidence>
<evidence type="ECO:0000313" key="3">
    <source>
        <dbReference type="EMBL" id="VEF10991.1"/>
    </source>
</evidence>
<dbReference type="SUPFAM" id="SSF159594">
    <property type="entry name" value="XCC0632-like"/>
    <property type="match status" value="1"/>
</dbReference>
<feature type="signal peptide" evidence="1">
    <location>
        <begin position="1"/>
        <end position="20"/>
    </location>
</feature>
<reference evidence="3 4" key="1">
    <citation type="submission" date="2018-12" db="EMBL/GenBank/DDBJ databases">
        <authorList>
            <consortium name="Pathogen Informatics"/>
        </authorList>
    </citation>
    <scope>NUCLEOTIDE SEQUENCE [LARGE SCALE GENOMIC DNA]</scope>
    <source>
        <strain evidence="3 4">NCTC9428</strain>
    </source>
</reference>
<keyword evidence="1" id="KW-0732">Signal</keyword>
<dbReference type="RefSeq" id="WP_126363136.1">
    <property type="nucleotide sequence ID" value="NZ_LR134318.1"/>
</dbReference>
<keyword evidence="3" id="KW-0449">Lipoprotein</keyword>
<dbReference type="EMBL" id="LR134318">
    <property type="protein sequence ID" value="VEF10991.1"/>
    <property type="molecule type" value="Genomic_DNA"/>
</dbReference>
<dbReference type="Proteomes" id="UP000281909">
    <property type="component" value="Chromosome"/>
</dbReference>
<evidence type="ECO:0000259" key="2">
    <source>
        <dbReference type="Pfam" id="PF03886"/>
    </source>
</evidence>
<feature type="chain" id="PRO_5019061837" evidence="1">
    <location>
        <begin position="21"/>
        <end position="184"/>
    </location>
</feature>
<dbReference type="InterPro" id="IPR005586">
    <property type="entry name" value="ABC_trans_aux"/>
</dbReference>
<dbReference type="Gene3D" id="3.40.50.10610">
    <property type="entry name" value="ABC-type transport auxiliary lipoprotein component"/>
    <property type="match status" value="1"/>
</dbReference>
<dbReference type="PROSITE" id="PS51257">
    <property type="entry name" value="PROKAR_LIPOPROTEIN"/>
    <property type="match status" value="1"/>
</dbReference>
<proteinExistence type="predicted"/>
<dbReference type="Pfam" id="PF03886">
    <property type="entry name" value="ABC_trans_aux"/>
    <property type="match status" value="1"/>
</dbReference>